<evidence type="ECO:0000313" key="3">
    <source>
        <dbReference type="EMBL" id="AAB36654.1"/>
    </source>
</evidence>
<dbReference type="PIRSF" id="PIRSF026532">
    <property type="entry name" value="Mtx2_tox"/>
    <property type="match status" value="1"/>
</dbReference>
<feature type="chain" id="PRO_5004232138" evidence="2">
    <location>
        <begin position="37"/>
        <end position="336"/>
    </location>
</feature>
<protein>
    <submittedName>
        <fullName evidence="3">35.8-kilodalton mosquitocidal toxin</fullName>
    </submittedName>
</protein>
<reference evidence="3" key="1">
    <citation type="submission" date="1995-12" db="EMBL/GenBank/DDBJ databases">
        <authorList>
            <person name="Liu J."/>
        </authorList>
    </citation>
    <scope>NUCLEOTIDE SEQUENCE</scope>
    <source>
        <strain evidence="3">SSII-I</strain>
    </source>
</reference>
<feature type="signal peptide" evidence="2">
    <location>
        <begin position="1"/>
        <end position="36"/>
    </location>
</feature>
<dbReference type="PROSITE" id="PS00018">
    <property type="entry name" value="EF_HAND_1"/>
    <property type="match status" value="1"/>
</dbReference>
<dbReference type="AlphaFoldDB" id="Q45471"/>
<dbReference type="InterPro" id="IPR018247">
    <property type="entry name" value="EF_Hand_1_Ca_BS"/>
</dbReference>
<dbReference type="Pfam" id="PF03318">
    <property type="entry name" value="ETX_MTX2"/>
    <property type="match status" value="1"/>
</dbReference>
<dbReference type="CDD" id="cd20223">
    <property type="entry name" value="PFM_epsilon-toxin-like"/>
    <property type="match status" value="1"/>
</dbReference>
<dbReference type="InterPro" id="IPR009208">
    <property type="entry name" value="Mtx2_tox"/>
</dbReference>
<evidence type="ECO:0000256" key="1">
    <source>
        <dbReference type="SAM" id="MobiDB-lite"/>
    </source>
</evidence>
<reference evidence="3" key="2">
    <citation type="journal article" date="1996" name="Appl. Environ. Microbiol.">
        <title>New gene from nine Bacillus sphaericus strains encoding highly conserved 35.8-kilodalton mosquitocidal toxins.</title>
        <authorList>
            <person name="Liu J.W."/>
            <person name="Porter A.G."/>
            <person name="Wee B.Y."/>
            <person name="Thanabalu T."/>
        </authorList>
    </citation>
    <scope>NUCLEOTIDE SEQUENCE</scope>
    <source>
        <strain evidence="3">SSII-I</strain>
    </source>
</reference>
<proteinExistence type="predicted"/>
<name>Q45471_LYSSH</name>
<evidence type="ECO:0000256" key="2">
    <source>
        <dbReference type="SAM" id="SignalP"/>
    </source>
</evidence>
<dbReference type="InterPro" id="IPR004991">
    <property type="entry name" value="Aerolysin-like"/>
</dbReference>
<keyword evidence="2" id="KW-0732">Signal</keyword>
<dbReference type="Gene3D" id="2.170.15.10">
    <property type="entry name" value="Proaerolysin, chain A, domain 3"/>
    <property type="match status" value="1"/>
</dbReference>
<organism evidence="3">
    <name type="scientific">Lysinibacillus sphaericus</name>
    <name type="common">Bacillus sphaericus</name>
    <dbReference type="NCBI Taxonomy" id="1421"/>
    <lineage>
        <taxon>Bacteria</taxon>
        <taxon>Bacillati</taxon>
        <taxon>Bacillota</taxon>
        <taxon>Bacilli</taxon>
        <taxon>Bacillales</taxon>
        <taxon>Bacillaceae</taxon>
        <taxon>Lysinibacillus</taxon>
    </lineage>
</organism>
<dbReference type="EMBL" id="U42328">
    <property type="protein sequence ID" value="AAB36654.1"/>
    <property type="molecule type" value="Genomic_DNA"/>
</dbReference>
<sequence>MIHTKIGGEIMKNKAKVILMGATIGLSLLSSPIAMAANGDSNVKENQSIANFSPVKNSFPDAANGSRFLVNYYGRYLTSNGLGSIGKHPENIDFEVKNTYGKLSMEPQVISQNPLWAGQSDLRNDTDRDQTLSSQEFRKSFSNTTTATTEHGFMFGTETSLATGIPFLAEGKITLKAEYNFSSSQANETSETVEYVAPSQSIVVPPHTIARVVAVLEIKKIKGEMDIYAEVGLNKEKFGYEELPISSMGGLKWVSLGSIYEEAYNQAKLSGTHEFPDIKIISRSVNNPDYFLASGKGRFESEYGSLFNVQVEYISTKSNEVIKTENLMVSPTIISE</sequence>
<dbReference type="SUPFAM" id="SSF56973">
    <property type="entry name" value="Aerolisin/ETX pore-forming domain"/>
    <property type="match status" value="1"/>
</dbReference>
<accession>Q45471</accession>
<feature type="region of interest" description="Disordered" evidence="1">
    <location>
        <begin position="115"/>
        <end position="134"/>
    </location>
</feature>